<feature type="transmembrane region" description="Helical" evidence="11">
    <location>
        <begin position="266"/>
        <end position="287"/>
    </location>
</feature>
<feature type="compositionally biased region" description="Basic and acidic residues" evidence="10">
    <location>
        <begin position="752"/>
        <end position="771"/>
    </location>
</feature>
<feature type="compositionally biased region" description="Polar residues" evidence="10">
    <location>
        <begin position="71"/>
        <end position="81"/>
    </location>
</feature>
<dbReference type="PROSITE" id="PS50893">
    <property type="entry name" value="ABC_TRANSPORTER_2"/>
    <property type="match status" value="2"/>
</dbReference>
<evidence type="ECO:0000256" key="10">
    <source>
        <dbReference type="SAM" id="MobiDB-lite"/>
    </source>
</evidence>
<dbReference type="SUPFAM" id="SSF52540">
    <property type="entry name" value="P-loop containing nucleoside triphosphate hydrolases"/>
    <property type="match status" value="3"/>
</dbReference>
<dbReference type="Pfam" id="PF00005">
    <property type="entry name" value="ABC_tran"/>
    <property type="match status" value="3"/>
</dbReference>
<keyword evidence="8 11" id="KW-1133">Transmembrane helix</keyword>
<feature type="region of interest" description="Disordered" evidence="10">
    <location>
        <begin position="741"/>
        <end position="771"/>
    </location>
</feature>
<organism evidence="14 15">
    <name type="scientific">Ophiocordyceps sinensis</name>
    <dbReference type="NCBI Taxonomy" id="72228"/>
    <lineage>
        <taxon>Eukaryota</taxon>
        <taxon>Fungi</taxon>
        <taxon>Dikarya</taxon>
        <taxon>Ascomycota</taxon>
        <taxon>Pezizomycotina</taxon>
        <taxon>Sordariomycetes</taxon>
        <taxon>Hypocreomycetidae</taxon>
        <taxon>Hypocreales</taxon>
        <taxon>Ophiocordycipitaceae</taxon>
        <taxon>Ophiocordyceps</taxon>
    </lineage>
</organism>
<dbReference type="CDD" id="cd03249">
    <property type="entry name" value="ABC_MTABC3_MDL1_MDL2"/>
    <property type="match status" value="1"/>
</dbReference>
<feature type="transmembrane region" description="Helical" evidence="11">
    <location>
        <begin position="160"/>
        <end position="178"/>
    </location>
</feature>
<feature type="transmembrane region" description="Helical" evidence="11">
    <location>
        <begin position="378"/>
        <end position="396"/>
    </location>
</feature>
<feature type="transmembrane region" description="Helical" evidence="11">
    <location>
        <begin position="344"/>
        <end position="366"/>
    </location>
</feature>
<evidence type="ECO:0000256" key="1">
    <source>
        <dbReference type="ARBA" id="ARBA00004141"/>
    </source>
</evidence>
<evidence type="ECO:0000256" key="6">
    <source>
        <dbReference type="ARBA" id="ARBA00022741"/>
    </source>
</evidence>
<evidence type="ECO:0000256" key="8">
    <source>
        <dbReference type="ARBA" id="ARBA00022989"/>
    </source>
</evidence>
<evidence type="ECO:0000256" key="2">
    <source>
        <dbReference type="ARBA" id="ARBA00007577"/>
    </source>
</evidence>
<evidence type="ECO:0000313" key="14">
    <source>
        <dbReference type="EMBL" id="KAF4505305.1"/>
    </source>
</evidence>
<comment type="subcellular location">
    <subcellularLocation>
        <location evidence="1">Membrane</location>
        <topology evidence="1">Multi-pass membrane protein</topology>
    </subcellularLocation>
</comment>
<keyword evidence="9 11" id="KW-0472">Membrane</keyword>
<evidence type="ECO:0000259" key="13">
    <source>
        <dbReference type="PROSITE" id="PS50929"/>
    </source>
</evidence>
<evidence type="ECO:0000256" key="3">
    <source>
        <dbReference type="ARBA" id="ARBA00022448"/>
    </source>
</evidence>
<dbReference type="InterPro" id="IPR017871">
    <property type="entry name" value="ABC_transporter-like_CS"/>
</dbReference>
<feature type="region of interest" description="Disordered" evidence="10">
    <location>
        <begin position="42"/>
        <end position="91"/>
    </location>
</feature>
<feature type="domain" description="ABC transmembrane type-1" evidence="13">
    <location>
        <begin position="116"/>
        <end position="408"/>
    </location>
</feature>
<keyword evidence="7" id="KW-0067">ATP-binding</keyword>
<evidence type="ECO:0000256" key="5">
    <source>
        <dbReference type="ARBA" id="ARBA00022737"/>
    </source>
</evidence>
<dbReference type="OrthoDB" id="6500128at2759"/>
<gene>
    <name evidence="14" type="ORF">G6O67_007269</name>
</gene>
<evidence type="ECO:0000256" key="7">
    <source>
        <dbReference type="ARBA" id="ARBA00022840"/>
    </source>
</evidence>
<dbReference type="FunFam" id="3.40.50.300:FF:000913">
    <property type="entry name" value="ABC multidrug transporter SitT"/>
    <property type="match status" value="1"/>
</dbReference>
<feature type="transmembrane region" description="Helical" evidence="11">
    <location>
        <begin position="927"/>
        <end position="946"/>
    </location>
</feature>
<dbReference type="PROSITE" id="PS00211">
    <property type="entry name" value="ABC_TRANSPORTER_1"/>
    <property type="match status" value="2"/>
</dbReference>
<dbReference type="InterPro" id="IPR027417">
    <property type="entry name" value="P-loop_NTPase"/>
</dbReference>
<keyword evidence="5" id="KW-0677">Repeat</keyword>
<feature type="domain" description="ABC transporter" evidence="12">
    <location>
        <begin position="1129"/>
        <end position="1366"/>
    </location>
</feature>
<proteinExistence type="inferred from homology"/>
<dbReference type="InterPro" id="IPR003593">
    <property type="entry name" value="AAA+_ATPase"/>
</dbReference>
<dbReference type="GO" id="GO:0090374">
    <property type="term" value="P:oligopeptide export from mitochondrion"/>
    <property type="evidence" value="ECO:0007669"/>
    <property type="project" value="TreeGrafter"/>
</dbReference>
<evidence type="ECO:0008006" key="16">
    <source>
        <dbReference type="Google" id="ProtNLM"/>
    </source>
</evidence>
<keyword evidence="4 11" id="KW-0812">Transmembrane</keyword>
<dbReference type="PANTHER" id="PTHR43394:SF11">
    <property type="entry name" value="ATP-BINDING CASSETTE TRANSPORTER"/>
    <property type="match status" value="1"/>
</dbReference>
<evidence type="ECO:0000313" key="15">
    <source>
        <dbReference type="Proteomes" id="UP000557566"/>
    </source>
</evidence>
<name>A0A8H4LTJ9_9HYPO</name>
<feature type="transmembrane region" description="Helical" evidence="11">
    <location>
        <begin position="240"/>
        <end position="260"/>
    </location>
</feature>
<dbReference type="SUPFAM" id="SSF90123">
    <property type="entry name" value="ABC transporter transmembrane region"/>
    <property type="match status" value="2"/>
</dbReference>
<dbReference type="InterPro" id="IPR011527">
    <property type="entry name" value="ABC1_TM_dom"/>
</dbReference>
<accession>A0A8H4LTJ9</accession>
<reference evidence="14 15" key="1">
    <citation type="journal article" date="2020" name="Genome Biol. Evol.">
        <title>A new high-quality draft genome assembly of the Chinese cordyceps Ophiocordyceps sinensis.</title>
        <authorList>
            <person name="Shu R."/>
            <person name="Zhang J."/>
            <person name="Meng Q."/>
            <person name="Zhang H."/>
            <person name="Zhou G."/>
            <person name="Li M."/>
            <person name="Wu P."/>
            <person name="Zhao Y."/>
            <person name="Chen C."/>
            <person name="Qin Q."/>
        </authorList>
    </citation>
    <scope>NUCLEOTIDE SEQUENCE [LARGE SCALE GENOMIC DNA]</scope>
    <source>
        <strain evidence="14 15">IOZ07</strain>
    </source>
</reference>
<evidence type="ECO:0000259" key="12">
    <source>
        <dbReference type="PROSITE" id="PS50893"/>
    </source>
</evidence>
<dbReference type="SMART" id="SM00382">
    <property type="entry name" value="AAA"/>
    <property type="match status" value="2"/>
</dbReference>
<feature type="transmembrane region" description="Helical" evidence="11">
    <location>
        <begin position="847"/>
        <end position="868"/>
    </location>
</feature>
<feature type="compositionally biased region" description="Acidic residues" evidence="10">
    <location>
        <begin position="522"/>
        <end position="538"/>
    </location>
</feature>
<dbReference type="CDD" id="cd18578">
    <property type="entry name" value="ABC_6TM_Pgp_ABCB1_D2_like"/>
    <property type="match status" value="1"/>
</dbReference>
<feature type="domain" description="ABC transporter" evidence="12">
    <location>
        <begin position="441"/>
        <end position="735"/>
    </location>
</feature>
<evidence type="ECO:0000256" key="4">
    <source>
        <dbReference type="ARBA" id="ARBA00022692"/>
    </source>
</evidence>
<dbReference type="InterPro" id="IPR036640">
    <property type="entry name" value="ABC1_TM_sf"/>
</dbReference>
<dbReference type="Gene3D" id="3.40.50.300">
    <property type="entry name" value="P-loop containing nucleotide triphosphate hydrolases"/>
    <property type="match status" value="2"/>
</dbReference>
<protein>
    <recommendedName>
        <fullName evidence="16">MDR efflux pump ABC3</fullName>
    </recommendedName>
</protein>
<dbReference type="InterPro" id="IPR003439">
    <property type="entry name" value="ABC_transporter-like_ATP-bd"/>
</dbReference>
<dbReference type="PANTHER" id="PTHR43394">
    <property type="entry name" value="ATP-DEPENDENT PERMEASE MDL1, MITOCHONDRIAL"/>
    <property type="match status" value="1"/>
</dbReference>
<keyword evidence="6" id="KW-0547">Nucleotide-binding</keyword>
<dbReference type="EMBL" id="JAAVMX010000008">
    <property type="protein sequence ID" value="KAF4505305.1"/>
    <property type="molecule type" value="Genomic_DNA"/>
</dbReference>
<keyword evidence="3" id="KW-0813">Transport</keyword>
<dbReference type="GO" id="GO:0005743">
    <property type="term" value="C:mitochondrial inner membrane"/>
    <property type="evidence" value="ECO:0007669"/>
    <property type="project" value="TreeGrafter"/>
</dbReference>
<dbReference type="Pfam" id="PF00664">
    <property type="entry name" value="ABC_membrane"/>
    <property type="match status" value="2"/>
</dbReference>
<sequence>MTPACSQVSASASPMTHRLRILLIPASVQMKTFISNFIPSSPPASMVAAPPTRTTTMSLDEKAVSPPTQTPPASNDTSKSTAPEAERKARPERTATFQDYLRVFGYAKPWDFVAYAAGVLASIGAGITLPLMNVVFGKFVGNFSAFSPQSEADRDKFRDMLSQLSLSMFALFIARLGLNYINKLCFRMIGIRLSSAIRLHYLERLFGQSIHVLDSMPPGYATTTITTTSNTLQLGISEKLGVFVEFMATIVAAIVIAFTYNWSLALVTASAILFILLTVSLLLPCIVKYQGRMAKAESKSSAVASEALASVRMIMACGAESRVAAKYAAHVEEAKRHARITSPFVALQFGLIFFAAYAAFGLAFWYGAKSYMEGRLDNVSTVVIVLFSVMMVVFSLERVSTPLLAVSKATVAACQFFTVIDAPQPSKGHLKAPQVFATDDIVFQNVTFAYPSRPHVKVLDDLDLRIEAGKITAIVGPSGSGKSTIVGLIERWYNLKEQYVIAKAVEQKKNKKKGKKDKDNADDQEDDGDEPGAAEPEETGPPIKLGGSVSTSGHLLDEIDLKWWRSQIGLVQQEPFLFNDTIYTNVAYGLVGSEWEHESEDKKRHLVREACQEAFADEFIDKLPTGYDTVVGDSGAKLSGGQRQRIAIARSIVRKPKILILDEATSAIDVRGERIVQAALDRVAQNRTTITIAHRLSTVKKADRIVVIKKGSVVESGTHQSLMAQESGIYAALVNAQALSLGGPTDETTDDSDGKDVEKSPLSRQESRSKSLIHETVQVKQQEKQRNIVSSFGLLLYESSKYWWLLALTVFFAACAGAAVPLQAWLFAHVVIVFNYTGAQLATESRFWSLMWVVLAVGVGLGYFGCFFSSTQLEATIRARYQKQYFEQMLHQPAAFFDDQDNSQGTLTARASGDPKKLEELMGSNMASVYIAVFNLSGSIAIAFAFGWKLALLGSCVIMPISIATGYWRFRYEIEFDKMNNEVFAESSKFASESIGAYRTVTSLTLEGPTCERFEKLCRGHVAKAFGKARWVSLLFALSDSTSIACQALVFYYGGRLLATGEYQALNFFVCFMATVQAGEAAGQSLSFGPNAAQATAAANRILSVRKSALSDMASTKETMAGAPGGMKIELDNLHFTYPTRTLPVFQGLSLTIERGQFAALVGASGCGKTSIISLLERFYNLDKGRIRCNSKDITEVNLPEYRSHLSLVAQEPTLFQGTIRENILLGVDETTVTEAQLHQACRAASIHDFVVSLPEGYNTNVGSRGVTLSGGQKQRVAIARALIRDPDILLLDEATSSLDSESEKLVQEAFERAGQGRTMVVVAHRLATVQNADVIFVLGEGKLLERGSHAELLRQKGVYWQMCQSQALDR</sequence>
<dbReference type="GO" id="GO:0005524">
    <property type="term" value="F:ATP binding"/>
    <property type="evidence" value="ECO:0007669"/>
    <property type="project" value="UniProtKB-KW"/>
</dbReference>
<evidence type="ECO:0000256" key="9">
    <source>
        <dbReference type="ARBA" id="ARBA00023136"/>
    </source>
</evidence>
<comment type="similarity">
    <text evidence="2">Belongs to the ABC transporter superfamily. ABCB family. Multidrug resistance exporter (TC 3.A.1.201) subfamily.</text>
</comment>
<feature type="transmembrane region" description="Helical" evidence="11">
    <location>
        <begin position="802"/>
        <end position="827"/>
    </location>
</feature>
<dbReference type="GO" id="GO:0015421">
    <property type="term" value="F:ABC-type oligopeptide transporter activity"/>
    <property type="evidence" value="ECO:0007669"/>
    <property type="project" value="TreeGrafter"/>
</dbReference>
<feature type="region of interest" description="Disordered" evidence="10">
    <location>
        <begin position="510"/>
        <end position="547"/>
    </location>
</feature>
<dbReference type="InterPro" id="IPR039421">
    <property type="entry name" value="Type_1_exporter"/>
</dbReference>
<dbReference type="PROSITE" id="PS50929">
    <property type="entry name" value="ABC_TM1F"/>
    <property type="match status" value="2"/>
</dbReference>
<keyword evidence="15" id="KW-1185">Reference proteome</keyword>
<comment type="caution">
    <text evidence="14">The sequence shown here is derived from an EMBL/GenBank/DDBJ whole genome shotgun (WGS) entry which is preliminary data.</text>
</comment>
<dbReference type="GO" id="GO:0016887">
    <property type="term" value="F:ATP hydrolysis activity"/>
    <property type="evidence" value="ECO:0007669"/>
    <property type="project" value="InterPro"/>
</dbReference>
<evidence type="ECO:0000256" key="11">
    <source>
        <dbReference type="SAM" id="Phobius"/>
    </source>
</evidence>
<feature type="transmembrane region" description="Helical" evidence="11">
    <location>
        <begin position="112"/>
        <end position="140"/>
    </location>
</feature>
<dbReference type="CDD" id="cd18577">
    <property type="entry name" value="ABC_6TM_Pgp_ABCB1_D1_like"/>
    <property type="match status" value="1"/>
</dbReference>
<feature type="domain" description="ABC transmembrane type-1" evidence="13">
    <location>
        <begin position="807"/>
        <end position="1094"/>
    </location>
</feature>
<dbReference type="Gene3D" id="1.20.1560.10">
    <property type="entry name" value="ABC transporter type 1, transmembrane domain"/>
    <property type="match status" value="1"/>
</dbReference>
<dbReference type="Proteomes" id="UP000557566">
    <property type="component" value="Unassembled WGS sequence"/>
</dbReference>